<organism evidence="3 4">
    <name type="scientific">Streptomyces paromomycinus</name>
    <name type="common">Streptomyces rimosus subsp. paromomycinus</name>
    <dbReference type="NCBI Taxonomy" id="92743"/>
    <lineage>
        <taxon>Bacteria</taxon>
        <taxon>Bacillati</taxon>
        <taxon>Actinomycetota</taxon>
        <taxon>Actinomycetes</taxon>
        <taxon>Kitasatosporales</taxon>
        <taxon>Streptomycetaceae</taxon>
        <taxon>Streptomyces</taxon>
    </lineage>
</organism>
<proteinExistence type="inferred from homology"/>
<dbReference type="InterPro" id="IPR008949">
    <property type="entry name" value="Isoprenoid_synthase_dom_sf"/>
</dbReference>
<evidence type="ECO:0000256" key="1">
    <source>
        <dbReference type="RuleBase" id="RU004466"/>
    </source>
</evidence>
<dbReference type="SUPFAM" id="SSF48576">
    <property type="entry name" value="Terpenoid synthases"/>
    <property type="match status" value="1"/>
</dbReference>
<dbReference type="RefSeq" id="WP_125055980.1">
    <property type="nucleotide sequence ID" value="NZ_BHZD01000001.1"/>
</dbReference>
<dbReference type="Proteomes" id="UP000286746">
    <property type="component" value="Unassembled WGS sequence"/>
</dbReference>
<accession>A0A401W7Y5</accession>
<dbReference type="CDD" id="cd00385">
    <property type="entry name" value="Isoprenoid_Biosyn_C1"/>
    <property type="match status" value="1"/>
</dbReference>
<dbReference type="AlphaFoldDB" id="A0A401W7Y5"/>
<dbReference type="GO" id="GO:0004659">
    <property type="term" value="F:prenyltransferase activity"/>
    <property type="evidence" value="ECO:0007669"/>
    <property type="project" value="InterPro"/>
</dbReference>
<dbReference type="EMBL" id="BHZD01000001">
    <property type="protein sequence ID" value="GCD45385.1"/>
    <property type="molecule type" value="Genomic_DNA"/>
</dbReference>
<comment type="similarity">
    <text evidence="1">Belongs to the FPP/GGPP synthase family.</text>
</comment>
<dbReference type="GO" id="GO:0008299">
    <property type="term" value="P:isoprenoid biosynthetic process"/>
    <property type="evidence" value="ECO:0007669"/>
    <property type="project" value="InterPro"/>
</dbReference>
<evidence type="ECO:0000256" key="2">
    <source>
        <dbReference type="SAM" id="MobiDB-lite"/>
    </source>
</evidence>
<dbReference type="Pfam" id="PF00348">
    <property type="entry name" value="polyprenyl_synt"/>
    <property type="match status" value="1"/>
</dbReference>
<comment type="caution">
    <text evidence="3">The sequence shown here is derived from an EMBL/GenBank/DDBJ whole genome shotgun (WGS) entry which is preliminary data.</text>
</comment>
<dbReference type="Gene3D" id="1.10.600.10">
    <property type="entry name" value="Farnesyl Diphosphate Synthase"/>
    <property type="match status" value="1"/>
</dbReference>
<evidence type="ECO:0008006" key="5">
    <source>
        <dbReference type="Google" id="ProtNLM"/>
    </source>
</evidence>
<keyword evidence="4" id="KW-1185">Reference proteome</keyword>
<gene>
    <name evidence="3" type="ORF">GKJPGBOP_05109</name>
</gene>
<name>A0A401W7Y5_STREY</name>
<keyword evidence="1" id="KW-0808">Transferase</keyword>
<evidence type="ECO:0000313" key="3">
    <source>
        <dbReference type="EMBL" id="GCD45385.1"/>
    </source>
</evidence>
<dbReference type="InterPro" id="IPR000092">
    <property type="entry name" value="Polyprenyl_synt"/>
</dbReference>
<protein>
    <recommendedName>
        <fullName evidence="5">Polyprenyl synthetase family protein</fullName>
    </recommendedName>
</protein>
<reference evidence="3 4" key="1">
    <citation type="submission" date="2018-11" db="EMBL/GenBank/DDBJ databases">
        <title>Whole genome sequence of Streptomyces paromomycinus NBRC 15454(T).</title>
        <authorList>
            <person name="Komaki H."/>
            <person name="Tamura T."/>
        </authorList>
    </citation>
    <scope>NUCLEOTIDE SEQUENCE [LARGE SCALE GENOMIC DNA]</scope>
    <source>
        <strain evidence="3 4">NBRC 15454</strain>
    </source>
</reference>
<feature type="region of interest" description="Disordered" evidence="2">
    <location>
        <begin position="337"/>
        <end position="368"/>
    </location>
</feature>
<evidence type="ECO:0000313" key="4">
    <source>
        <dbReference type="Proteomes" id="UP000286746"/>
    </source>
</evidence>
<sequence length="368" mass="38871">MSPHSRSAAARPSPEARLAETAPQVSRYVAGLLDAYRPRYAHLRPALERLVTHGRRSPLECALPLLVHGAVAGTLEPAVPVAGAHTLWWRAANTFDDVSDGDTGARLYGGAPAAVMTAALECGYALPLRALAALPVPGPLRERLAADYLDGWTAACDGQVGDLLGTPTGTSPEEVLTVYRHKSGAVYAMAATMAARLALGADGADDPRAAAWGEFGQAVGILAQFRNDEDDLRSGQSEDLGNRTATYLLVQLLHAATGADREQALQLLGRAADSPADRRRLAAMMFAPDVLTPYRRILADVHQRAHALLDTLAPASPFTASLHRRVDDEVRTTANAYAPAGPHGAHCTLPPGPAVPPGRTRPRSGQKV</sequence>